<evidence type="ECO:0000256" key="8">
    <source>
        <dbReference type="ARBA" id="ARBA00022840"/>
    </source>
</evidence>
<evidence type="ECO:0000256" key="9">
    <source>
        <dbReference type="ARBA" id="ARBA00023118"/>
    </source>
</evidence>
<evidence type="ECO:0000256" key="3">
    <source>
        <dbReference type="ARBA" id="ARBA00022722"/>
    </source>
</evidence>
<dbReference type="GO" id="GO:0016787">
    <property type="term" value="F:hydrolase activity"/>
    <property type="evidence" value="ECO:0007669"/>
    <property type="project" value="UniProtKB-KW"/>
</dbReference>
<evidence type="ECO:0000256" key="7">
    <source>
        <dbReference type="ARBA" id="ARBA00022806"/>
    </source>
</evidence>
<dbReference type="InterPro" id="IPR014001">
    <property type="entry name" value="Helicase_ATP-bd"/>
</dbReference>
<dbReference type="PROSITE" id="PS51194">
    <property type="entry name" value="HELICASE_CTER"/>
    <property type="match status" value="1"/>
</dbReference>
<proteinExistence type="inferred from homology"/>
<dbReference type="Pfam" id="PF18019">
    <property type="entry name" value="Cas3_HD"/>
    <property type="match status" value="1"/>
</dbReference>
<organism evidence="13 14">
    <name type="scientific">Ruminococcus bicirculans</name>
    <name type="common">ex Wegman et al. 2014</name>
    <dbReference type="NCBI Taxonomy" id="1160721"/>
    <lineage>
        <taxon>Bacteria</taxon>
        <taxon>Bacillati</taxon>
        <taxon>Bacillota</taxon>
        <taxon>Clostridia</taxon>
        <taxon>Eubacteriales</taxon>
        <taxon>Oscillospiraceae</taxon>
        <taxon>Ruminococcus</taxon>
    </lineage>
</organism>
<dbReference type="InterPro" id="IPR038257">
    <property type="entry name" value="CRISPR-assoc_Cas3_HD_sf"/>
</dbReference>
<dbReference type="GO" id="GO:0004386">
    <property type="term" value="F:helicase activity"/>
    <property type="evidence" value="ECO:0007669"/>
    <property type="project" value="UniProtKB-KW"/>
</dbReference>
<dbReference type="InterPro" id="IPR001650">
    <property type="entry name" value="Helicase_C-like"/>
</dbReference>
<dbReference type="InterPro" id="IPR054712">
    <property type="entry name" value="Cas3-like_dom"/>
</dbReference>
<dbReference type="InterPro" id="IPR006483">
    <property type="entry name" value="CRISPR-assoc_Cas3_HD"/>
</dbReference>
<dbReference type="GO" id="GO:0051607">
    <property type="term" value="P:defense response to virus"/>
    <property type="evidence" value="ECO:0007669"/>
    <property type="project" value="UniProtKB-KW"/>
</dbReference>
<comment type="caution">
    <text evidence="13">The sequence shown here is derived from an EMBL/GenBank/DDBJ whole genome shotgun (WGS) entry which is preliminary data.</text>
</comment>
<dbReference type="GO" id="GO:0004518">
    <property type="term" value="F:nuclease activity"/>
    <property type="evidence" value="ECO:0007669"/>
    <property type="project" value="UniProtKB-KW"/>
</dbReference>
<dbReference type="Pfam" id="PF22590">
    <property type="entry name" value="Cas3-like_C_2"/>
    <property type="match status" value="1"/>
</dbReference>
<dbReference type="InterPro" id="IPR041372">
    <property type="entry name" value="Cas3_C"/>
</dbReference>
<dbReference type="InterPro" id="IPR006474">
    <property type="entry name" value="Helicase_Cas3_CRISPR-ass_core"/>
</dbReference>
<evidence type="ECO:0000259" key="11">
    <source>
        <dbReference type="PROSITE" id="PS51194"/>
    </source>
</evidence>
<feature type="domain" description="HD Cas3-type" evidence="12">
    <location>
        <begin position="18"/>
        <end position="218"/>
    </location>
</feature>
<dbReference type="EMBL" id="JAQMLS010000005">
    <property type="protein sequence ID" value="MDB8742064.1"/>
    <property type="molecule type" value="Genomic_DNA"/>
</dbReference>
<dbReference type="GO" id="GO:0005524">
    <property type="term" value="F:ATP binding"/>
    <property type="evidence" value="ECO:0007669"/>
    <property type="project" value="UniProtKB-KW"/>
</dbReference>
<keyword evidence="5" id="KW-0547">Nucleotide-binding</keyword>
<evidence type="ECO:0000313" key="13">
    <source>
        <dbReference type="EMBL" id="MDB8742064.1"/>
    </source>
</evidence>
<name>A0AAW6E2Z3_9FIRM</name>
<keyword evidence="6" id="KW-0378">Hydrolase</keyword>
<dbReference type="Pfam" id="PF18395">
    <property type="entry name" value="Cas3_C"/>
    <property type="match status" value="1"/>
</dbReference>
<dbReference type="Proteomes" id="UP001211421">
    <property type="component" value="Unassembled WGS sequence"/>
</dbReference>
<dbReference type="NCBIfam" id="TIGR01596">
    <property type="entry name" value="cas3_HD"/>
    <property type="match status" value="1"/>
</dbReference>
<keyword evidence="3" id="KW-0540">Nuclease</keyword>
<feature type="domain" description="Helicase ATP-binding" evidence="10">
    <location>
        <begin position="285"/>
        <end position="487"/>
    </location>
</feature>
<keyword evidence="9" id="KW-0051">Antiviral defense</keyword>
<dbReference type="GO" id="GO:0003676">
    <property type="term" value="F:nucleic acid binding"/>
    <property type="evidence" value="ECO:0007669"/>
    <property type="project" value="InterPro"/>
</dbReference>
<evidence type="ECO:0000256" key="6">
    <source>
        <dbReference type="ARBA" id="ARBA00022801"/>
    </source>
</evidence>
<dbReference type="Gene3D" id="3.40.50.300">
    <property type="entry name" value="P-loop containing nucleotide triphosphate hydrolases"/>
    <property type="match status" value="2"/>
</dbReference>
<feature type="domain" description="Helicase C-terminal" evidence="11">
    <location>
        <begin position="531"/>
        <end position="691"/>
    </location>
</feature>
<protein>
    <submittedName>
        <fullName evidence="13">CRISPR-associated helicase Cas3</fullName>
    </submittedName>
</protein>
<dbReference type="InterPro" id="IPR011545">
    <property type="entry name" value="DEAD/DEAH_box_helicase_dom"/>
</dbReference>
<comment type="similarity">
    <text evidence="1">In the N-terminal section; belongs to the CRISPR-associated nuclease Cas3-HD family.</text>
</comment>
<dbReference type="SMART" id="SM00487">
    <property type="entry name" value="DEXDc"/>
    <property type="match status" value="1"/>
</dbReference>
<dbReference type="CDD" id="cd09641">
    <property type="entry name" value="Cas3''_I"/>
    <property type="match status" value="1"/>
</dbReference>
<dbReference type="Gene3D" id="1.10.3210.30">
    <property type="match status" value="1"/>
</dbReference>
<accession>A0AAW6E2Z3</accession>
<evidence type="ECO:0000259" key="10">
    <source>
        <dbReference type="PROSITE" id="PS51192"/>
    </source>
</evidence>
<dbReference type="InterPro" id="IPR027417">
    <property type="entry name" value="P-loop_NTPase"/>
</dbReference>
<evidence type="ECO:0000256" key="2">
    <source>
        <dbReference type="ARBA" id="ARBA00009046"/>
    </source>
</evidence>
<dbReference type="GO" id="GO:0046872">
    <property type="term" value="F:metal ion binding"/>
    <property type="evidence" value="ECO:0007669"/>
    <property type="project" value="UniProtKB-KW"/>
</dbReference>
<dbReference type="NCBIfam" id="TIGR01587">
    <property type="entry name" value="cas3_core"/>
    <property type="match status" value="1"/>
</dbReference>
<sequence>MNFTEQILYSLMAKTGKNSSEWLPLLQHLQDTADIMSCLCDEFLSPSFAKACGLEENEFKKLAIFLAAVHDIGKAIVVFQYKIGDKLPERKSALEASGINFDVSHDKGKAKQTPHAFAGEEILNLLGCPECVSTVVGSHHGVPAESVQDLSWPQEDIAFYENYYGRDKENVEVLQDIWQTIFDMALDYAGFLDVSELPDIDRSSQMLLSGLLIMADWLASNTELFPLLSVEDLKPDDKLRAEHAWAKLDFPQMWNPERTVISNEDFKETFGFEPRSVQSEVLKIVENTAKPGIYIFEAPMGCGKTETSLAASEILASKCGKNGVLFGLPTQATANGIFPRILSWAEKQSTELYHSVQLNHGSAALNSLFQNIQRGIPQEESDSGLIIHNWFCDSKKACLADFVTATVDQMLMLALKRKHVMLLHLGLSEKVVVIDEVHAYDAYMSEYLEMALQWLGSYNTPVILLSATLPSARRMSLIRAYLGIKKFDDRFEKEQGYPLLTWTDGKDIRQQRLSYDGAHKTVSVKTCVSDDVVQFVKNVTENGGCVGVIVNTVRRAQMFAELLQDNAKVLLYHAQFVLPDRAKKEKQLVDLVGKNSTPESRSGLVVVGTQVLEQSLDIDFDMLITDMCPMDLLLQRMGRLHGHERGVRPDTAQTPVCYVITDEYTNMESASRKIYSHWLINKTADTLPDSITLPDDISPLVQEVYSVTSGECYDKYINEQKKSKGRADCFRISKPKGKSIHGLLSKPVETGDEQLAQAAVRDGISSFDVLLIQLRSDGSIHFLPDQYGGAEVSECPDDEECRRIAEQKLRLPTMFCQSWNIDKNIRELENNCMKYIAGWQNSPWLKNQLVLFLDEDLKGELNGYDLHYSFEKGLEFTKKEECE</sequence>
<dbReference type="RefSeq" id="WP_195551595.1">
    <property type="nucleotide sequence ID" value="NZ_JADMNX010000005.1"/>
</dbReference>
<dbReference type="SUPFAM" id="SSF52540">
    <property type="entry name" value="P-loop containing nucleoside triphosphate hydrolases"/>
    <property type="match status" value="1"/>
</dbReference>
<dbReference type="AlphaFoldDB" id="A0AAW6E2Z3"/>
<evidence type="ECO:0000259" key="12">
    <source>
        <dbReference type="PROSITE" id="PS51643"/>
    </source>
</evidence>
<dbReference type="PROSITE" id="PS51192">
    <property type="entry name" value="HELICASE_ATP_BIND_1"/>
    <property type="match status" value="1"/>
</dbReference>
<dbReference type="Pfam" id="PF00270">
    <property type="entry name" value="DEAD"/>
    <property type="match status" value="1"/>
</dbReference>
<keyword evidence="8" id="KW-0067">ATP-binding</keyword>
<comment type="similarity">
    <text evidence="2">In the central section; belongs to the CRISPR-associated helicase Cas3 family.</text>
</comment>
<evidence type="ECO:0000256" key="1">
    <source>
        <dbReference type="ARBA" id="ARBA00006847"/>
    </source>
</evidence>
<evidence type="ECO:0000256" key="5">
    <source>
        <dbReference type="ARBA" id="ARBA00022741"/>
    </source>
</evidence>
<keyword evidence="4" id="KW-0479">Metal-binding</keyword>
<gene>
    <name evidence="13" type="primary">cas3</name>
    <name evidence="13" type="ORF">PNV70_08270</name>
</gene>
<keyword evidence="7" id="KW-0347">Helicase</keyword>
<reference evidence="13" key="1">
    <citation type="submission" date="2023-01" db="EMBL/GenBank/DDBJ databases">
        <title>Human gut microbiome strain richness.</title>
        <authorList>
            <person name="Chen-Liaw A."/>
        </authorList>
    </citation>
    <scope>NUCLEOTIDE SEQUENCE</scope>
    <source>
        <strain evidence="13">D59st1_B8_D59t2_181005</strain>
    </source>
</reference>
<evidence type="ECO:0000313" key="14">
    <source>
        <dbReference type="Proteomes" id="UP001211421"/>
    </source>
</evidence>
<dbReference type="PROSITE" id="PS51643">
    <property type="entry name" value="HD_CAS3"/>
    <property type="match status" value="1"/>
</dbReference>
<evidence type="ECO:0000256" key="4">
    <source>
        <dbReference type="ARBA" id="ARBA00022723"/>
    </source>
</evidence>